<feature type="domain" description="Transposase IS200-like" evidence="1">
    <location>
        <begin position="13"/>
        <end position="127"/>
    </location>
</feature>
<protein>
    <submittedName>
        <fullName evidence="2">REP element-mobilizing transposase RayT</fullName>
    </submittedName>
</protein>
<gene>
    <name evidence="2" type="ORF">SAMN05216179_0462</name>
</gene>
<dbReference type="Gene3D" id="3.30.70.1290">
    <property type="entry name" value="Transposase IS200-like"/>
    <property type="match status" value="1"/>
</dbReference>
<organism evidence="2 3">
    <name type="scientific">Gracilibacillus kekensis</name>
    <dbReference type="NCBI Taxonomy" id="1027249"/>
    <lineage>
        <taxon>Bacteria</taxon>
        <taxon>Bacillati</taxon>
        <taxon>Bacillota</taxon>
        <taxon>Bacilli</taxon>
        <taxon>Bacillales</taxon>
        <taxon>Bacillaceae</taxon>
        <taxon>Gracilibacillus</taxon>
    </lineage>
</organism>
<dbReference type="GO" id="GO:0003677">
    <property type="term" value="F:DNA binding"/>
    <property type="evidence" value="ECO:0007669"/>
    <property type="project" value="InterPro"/>
</dbReference>
<evidence type="ECO:0000313" key="2">
    <source>
        <dbReference type="EMBL" id="SHM56069.1"/>
    </source>
</evidence>
<dbReference type="Pfam" id="PF01797">
    <property type="entry name" value="Y1_Tnp"/>
    <property type="match status" value="1"/>
</dbReference>
<dbReference type="PANTHER" id="PTHR34322">
    <property type="entry name" value="TRANSPOSASE, Y1_TNP DOMAIN-CONTAINING"/>
    <property type="match status" value="1"/>
</dbReference>
<dbReference type="Proteomes" id="UP000184184">
    <property type="component" value="Unassembled WGS sequence"/>
</dbReference>
<name>A0A1M7JSM3_9BACI</name>
<dbReference type="GO" id="GO:0004803">
    <property type="term" value="F:transposase activity"/>
    <property type="evidence" value="ECO:0007669"/>
    <property type="project" value="InterPro"/>
</dbReference>
<evidence type="ECO:0000313" key="3">
    <source>
        <dbReference type="Proteomes" id="UP000184184"/>
    </source>
</evidence>
<dbReference type="PANTHER" id="PTHR34322:SF2">
    <property type="entry name" value="TRANSPOSASE IS200-LIKE DOMAIN-CONTAINING PROTEIN"/>
    <property type="match status" value="1"/>
</dbReference>
<keyword evidence="3" id="KW-1185">Reference proteome</keyword>
<proteinExistence type="predicted"/>
<dbReference type="SMART" id="SM01321">
    <property type="entry name" value="Y1_Tnp"/>
    <property type="match status" value="1"/>
</dbReference>
<dbReference type="InterPro" id="IPR002686">
    <property type="entry name" value="Transposase_17"/>
</dbReference>
<dbReference type="GO" id="GO:0006313">
    <property type="term" value="P:DNA transposition"/>
    <property type="evidence" value="ECO:0007669"/>
    <property type="project" value="InterPro"/>
</dbReference>
<dbReference type="AlphaFoldDB" id="A0A1M7JSM3"/>
<dbReference type="SUPFAM" id="SSF143422">
    <property type="entry name" value="Transposase IS200-like"/>
    <property type="match status" value="1"/>
</dbReference>
<reference evidence="2 3" key="1">
    <citation type="submission" date="2016-11" db="EMBL/GenBank/DDBJ databases">
        <authorList>
            <person name="Jaros S."/>
            <person name="Januszkiewicz K."/>
            <person name="Wedrychowicz H."/>
        </authorList>
    </citation>
    <scope>NUCLEOTIDE SEQUENCE [LARGE SCALE GENOMIC DNA]</scope>
    <source>
        <strain evidence="2 3">CGMCC 1.10681</strain>
    </source>
</reference>
<evidence type="ECO:0000259" key="1">
    <source>
        <dbReference type="SMART" id="SM01321"/>
    </source>
</evidence>
<dbReference type="InterPro" id="IPR036515">
    <property type="entry name" value="Transposase_17_sf"/>
</dbReference>
<sequence>MVIKIPRQARKKSKTGIYHVMLRGANKQEIFHDDEDNMRFLDTIIKYKKQLEFNIFAWCLMNNHAHLLIKEGKEELSITMKRIEVSYVHYYNRKYNTTGHLFQDRYRSENVETKRYFMTVLRYIHQNSMKAGLVSRVEDWTWSSCSGYYDKGCYYQHLLDSDSVLKLFSGNKAIAVEDFRKFNEQNNNDSCFENQAEKGRRLTDEEARDKIKEVLGTRNLAQVKSLPKSERDDLLRKVKEIEGLSQRQGSRILGVSVSLIHRA</sequence>
<accession>A0A1M7JSM3</accession>
<dbReference type="EMBL" id="FRCZ01000001">
    <property type="protein sequence ID" value="SHM56069.1"/>
    <property type="molecule type" value="Genomic_DNA"/>
</dbReference>